<proteinExistence type="predicted"/>
<evidence type="ECO:0000259" key="5">
    <source>
        <dbReference type="PROSITE" id="PS51762"/>
    </source>
</evidence>
<dbReference type="Pfam" id="PF00722">
    <property type="entry name" value="Glyco_hydro_16"/>
    <property type="match status" value="1"/>
</dbReference>
<dbReference type="STRING" id="1754192.A0A1Y1WXJ0"/>
<dbReference type="InterPro" id="IPR000757">
    <property type="entry name" value="Beta-glucanase-like"/>
</dbReference>
<keyword evidence="7" id="KW-1185">Reference proteome</keyword>
<evidence type="ECO:0000256" key="4">
    <source>
        <dbReference type="SAM" id="SignalP"/>
    </source>
</evidence>
<dbReference type="PANTHER" id="PTHR31062">
    <property type="entry name" value="XYLOGLUCAN ENDOTRANSGLUCOSYLASE/HYDROLASE PROTEIN 8-RELATED"/>
    <property type="match status" value="1"/>
</dbReference>
<gene>
    <name evidence="6" type="ORF">BCR32DRAFT_282653</name>
</gene>
<dbReference type="AlphaFoldDB" id="A0A1Y1WXJ0"/>
<sequence length="245" mass="28107">MFSIFISCFLCILEEISLSLAAPAPAPIPGTAWNGGHDVMNFNYHESNRFEMSNWNNGGMFYCIWTPNNDKFENGKLKLTIDKMGSGYTCGEYRTRNYYGYGMFQVNMKPIKNPGVISSFFTYTGPSDGTKWDEIDIEFLGYDTTKIQFNYFTNGVGHHEHIHYLGFDASQGFHTYGFFWLKNSITWYVDGKAVYTAYSNIPDTPGKIMMNAWCGIGVDQWLKPYNGRTPISAYYDWVSYDPPRN</sequence>
<protein>
    <submittedName>
        <fullName evidence="6">Beta-glucanase</fullName>
    </submittedName>
</protein>
<comment type="caution">
    <text evidence="6">The sequence shown here is derived from an EMBL/GenBank/DDBJ whole genome shotgun (WGS) entry which is preliminary data.</text>
</comment>
<dbReference type="SUPFAM" id="SSF49899">
    <property type="entry name" value="Concanavalin A-like lectins/glucanases"/>
    <property type="match status" value="1"/>
</dbReference>
<evidence type="ECO:0000256" key="1">
    <source>
        <dbReference type="ARBA" id="ARBA00022801"/>
    </source>
</evidence>
<keyword evidence="1" id="KW-0378">Hydrolase</keyword>
<dbReference type="GO" id="GO:0004553">
    <property type="term" value="F:hydrolase activity, hydrolyzing O-glycosyl compounds"/>
    <property type="evidence" value="ECO:0007669"/>
    <property type="project" value="InterPro"/>
</dbReference>
<dbReference type="NCBIfam" id="NF047856">
    <property type="entry name" value="BGlucanaseBglS"/>
    <property type="match status" value="1"/>
</dbReference>
<accession>A0A1Y1WXJ0</accession>
<reference evidence="6 7" key="1">
    <citation type="submission" date="2016-08" db="EMBL/GenBank/DDBJ databases">
        <title>A Parts List for Fungal Cellulosomes Revealed by Comparative Genomics.</title>
        <authorList>
            <consortium name="DOE Joint Genome Institute"/>
            <person name="Haitjema C.H."/>
            <person name="Gilmore S.P."/>
            <person name="Henske J.K."/>
            <person name="Solomon K.V."/>
            <person name="De Groot R."/>
            <person name="Kuo A."/>
            <person name="Mondo S.J."/>
            <person name="Salamov A.A."/>
            <person name="Labutti K."/>
            <person name="Zhao Z."/>
            <person name="Chiniquy J."/>
            <person name="Barry K."/>
            <person name="Brewer H.M."/>
            <person name="Purvine S.O."/>
            <person name="Wright A.T."/>
            <person name="Boxma B."/>
            <person name="Van Alen T."/>
            <person name="Hackstein J.H."/>
            <person name="Baker S.E."/>
            <person name="Grigoriev I.V."/>
            <person name="O'Malley M.A."/>
        </authorList>
    </citation>
    <scope>NUCLEOTIDE SEQUENCE [LARGE SCALE GENOMIC DNA]</scope>
    <source>
        <strain evidence="6 7">S4</strain>
    </source>
</reference>
<dbReference type="CDD" id="cd02175">
    <property type="entry name" value="GH16_lichenase"/>
    <property type="match status" value="1"/>
</dbReference>
<dbReference type="OrthoDB" id="2107659at2759"/>
<reference evidence="6 7" key="2">
    <citation type="submission" date="2016-08" db="EMBL/GenBank/DDBJ databases">
        <title>Pervasive Adenine N6-methylation of Active Genes in Fungi.</title>
        <authorList>
            <consortium name="DOE Joint Genome Institute"/>
            <person name="Mondo S.J."/>
            <person name="Dannebaum R.O."/>
            <person name="Kuo R.C."/>
            <person name="Labutti K."/>
            <person name="Haridas S."/>
            <person name="Kuo A."/>
            <person name="Salamov A."/>
            <person name="Ahrendt S.R."/>
            <person name="Lipzen A."/>
            <person name="Sullivan W."/>
            <person name="Andreopoulos W.B."/>
            <person name="Clum A."/>
            <person name="Lindquist E."/>
            <person name="Daum C."/>
            <person name="Ramamoorthy G.K."/>
            <person name="Gryganskyi A."/>
            <person name="Culley D."/>
            <person name="Magnuson J.K."/>
            <person name="James T.Y."/>
            <person name="O'Malley M.A."/>
            <person name="Stajich J.E."/>
            <person name="Spatafora J.W."/>
            <person name="Visel A."/>
            <person name="Grigoriev I.V."/>
        </authorList>
    </citation>
    <scope>NUCLEOTIDE SEQUENCE [LARGE SCALE GENOMIC DNA]</scope>
    <source>
        <strain evidence="6 7">S4</strain>
    </source>
</reference>
<feature type="signal peptide" evidence="4">
    <location>
        <begin position="1"/>
        <end position="21"/>
    </location>
</feature>
<dbReference type="GO" id="GO:0005975">
    <property type="term" value="P:carbohydrate metabolic process"/>
    <property type="evidence" value="ECO:0007669"/>
    <property type="project" value="InterPro"/>
</dbReference>
<evidence type="ECO:0000313" key="6">
    <source>
        <dbReference type="EMBL" id="ORX78038.1"/>
    </source>
</evidence>
<dbReference type="Proteomes" id="UP000193944">
    <property type="component" value="Unassembled WGS sequence"/>
</dbReference>
<evidence type="ECO:0000256" key="2">
    <source>
        <dbReference type="ARBA" id="ARBA00023295"/>
    </source>
</evidence>
<dbReference type="InterPro" id="IPR044791">
    <property type="entry name" value="Beta-glucanase/XTH"/>
</dbReference>
<evidence type="ECO:0000256" key="3">
    <source>
        <dbReference type="PIRSR" id="PIRSR608264-1"/>
    </source>
</evidence>
<keyword evidence="2" id="KW-0326">Glycosidase</keyword>
<feature type="active site" description="Nucleophile" evidence="3">
    <location>
        <position position="134"/>
    </location>
</feature>
<evidence type="ECO:0000313" key="7">
    <source>
        <dbReference type="Proteomes" id="UP000193944"/>
    </source>
</evidence>
<name>A0A1Y1WXJ0_9FUNG</name>
<dbReference type="InterPro" id="IPR008264">
    <property type="entry name" value="Beta_glucanase"/>
</dbReference>
<feature type="active site" description="Proton donor" evidence="3">
    <location>
        <position position="138"/>
    </location>
</feature>
<dbReference type="EMBL" id="MCFG01000225">
    <property type="protein sequence ID" value="ORX78038.1"/>
    <property type="molecule type" value="Genomic_DNA"/>
</dbReference>
<feature type="domain" description="GH16" evidence="5">
    <location>
        <begin position="21"/>
        <end position="245"/>
    </location>
</feature>
<feature type="chain" id="PRO_5012282261" evidence="4">
    <location>
        <begin position="22"/>
        <end position="245"/>
    </location>
</feature>
<keyword evidence="4" id="KW-0732">Signal</keyword>
<dbReference type="PROSITE" id="PS51762">
    <property type="entry name" value="GH16_2"/>
    <property type="match status" value="1"/>
</dbReference>
<dbReference type="Gene3D" id="2.60.120.200">
    <property type="match status" value="1"/>
</dbReference>
<dbReference type="PRINTS" id="PR00737">
    <property type="entry name" value="GLHYDRLASE16"/>
</dbReference>
<organism evidence="6 7">
    <name type="scientific">Anaeromyces robustus</name>
    <dbReference type="NCBI Taxonomy" id="1754192"/>
    <lineage>
        <taxon>Eukaryota</taxon>
        <taxon>Fungi</taxon>
        <taxon>Fungi incertae sedis</taxon>
        <taxon>Chytridiomycota</taxon>
        <taxon>Chytridiomycota incertae sedis</taxon>
        <taxon>Neocallimastigomycetes</taxon>
        <taxon>Neocallimastigales</taxon>
        <taxon>Neocallimastigaceae</taxon>
        <taxon>Anaeromyces</taxon>
    </lineage>
</organism>
<dbReference type="InterPro" id="IPR013320">
    <property type="entry name" value="ConA-like_dom_sf"/>
</dbReference>